<accession>A0A150WTX2</accession>
<keyword evidence="1" id="KW-0472">Membrane</keyword>
<dbReference type="Proteomes" id="UP000075391">
    <property type="component" value="Unassembled WGS sequence"/>
</dbReference>
<dbReference type="EMBL" id="LUKF01000005">
    <property type="protein sequence ID" value="KYG69903.1"/>
    <property type="molecule type" value="Genomic_DNA"/>
</dbReference>
<reference evidence="3 4" key="1">
    <citation type="submission" date="2016-03" db="EMBL/GenBank/DDBJ databases">
        <authorList>
            <person name="Ploux O."/>
        </authorList>
    </citation>
    <scope>NUCLEOTIDE SEQUENCE [LARGE SCALE GENOMIC DNA]</scope>
    <source>
        <strain evidence="3 4">BER2</strain>
    </source>
</reference>
<dbReference type="Pfam" id="PF00535">
    <property type="entry name" value="Glycos_transf_2"/>
    <property type="match status" value="1"/>
</dbReference>
<dbReference type="InterPro" id="IPR029044">
    <property type="entry name" value="Nucleotide-diphossugar_trans"/>
</dbReference>
<organism evidence="3 4">
    <name type="scientific">Bdellovibrio bacteriovorus</name>
    <dbReference type="NCBI Taxonomy" id="959"/>
    <lineage>
        <taxon>Bacteria</taxon>
        <taxon>Pseudomonadati</taxon>
        <taxon>Bdellovibrionota</taxon>
        <taxon>Bdellovibrionia</taxon>
        <taxon>Bdellovibrionales</taxon>
        <taxon>Pseudobdellovibrionaceae</taxon>
        <taxon>Bdellovibrio</taxon>
    </lineage>
</organism>
<evidence type="ECO:0000259" key="2">
    <source>
        <dbReference type="Pfam" id="PF00535"/>
    </source>
</evidence>
<dbReference type="AlphaFoldDB" id="A0A150WTX2"/>
<evidence type="ECO:0000256" key="1">
    <source>
        <dbReference type="SAM" id="Phobius"/>
    </source>
</evidence>
<dbReference type="PANTHER" id="PTHR48090">
    <property type="entry name" value="UNDECAPRENYL-PHOSPHATE 4-DEOXY-4-FORMAMIDO-L-ARABINOSE TRANSFERASE-RELATED"/>
    <property type="match status" value="1"/>
</dbReference>
<comment type="caution">
    <text evidence="3">The sequence shown here is derived from an EMBL/GenBank/DDBJ whole genome shotgun (WGS) entry which is preliminary data.</text>
</comment>
<gene>
    <name evidence="3" type="ORF">AZI85_16040</name>
</gene>
<feature type="domain" description="Glycosyltransferase 2-like" evidence="2">
    <location>
        <begin position="5"/>
        <end position="165"/>
    </location>
</feature>
<sequence length="318" mass="35500">MNLVVAIPCLNESETIATVVRSIPRNLDRVSKVVVLVIDDGSKDNTAQLAREAGAEVVSHGVNKGLGIAFQSAVEWSLRNKMDLMVTTDGDGQFDPNDIPKLIAPIVDGRADFVTASRFISDEYLPQGIPPVKLWGNRQMSKLISSLTGSSYYDVACGFRAYSKQCLLNLNLFGQFTYTQEVFLDLSYKRFRIQEVPSRVKYFEGRKSRMAHSIAKYALNTSKIIGRAYLSYYPLKLFWSMASVLFAIGGSLFAVFIAHFMQTGKFTGYLWAGFSGGFLLGTALFLFILGLVVEMLDRIRVNQERSLALLKQKVFYGE</sequence>
<dbReference type="PANTHER" id="PTHR48090:SF6">
    <property type="entry name" value="SLR5056 PROTEIN"/>
    <property type="match status" value="1"/>
</dbReference>
<feature type="transmembrane region" description="Helical" evidence="1">
    <location>
        <begin position="269"/>
        <end position="293"/>
    </location>
</feature>
<keyword evidence="1" id="KW-1133">Transmembrane helix</keyword>
<dbReference type="OrthoDB" id="9811884at2"/>
<dbReference type="RefSeq" id="WP_063243115.1">
    <property type="nucleotide sequence ID" value="NZ_LUKF01000005.1"/>
</dbReference>
<dbReference type="Gene3D" id="3.90.550.10">
    <property type="entry name" value="Spore Coat Polysaccharide Biosynthesis Protein SpsA, Chain A"/>
    <property type="match status" value="1"/>
</dbReference>
<keyword evidence="1" id="KW-0812">Transmembrane</keyword>
<dbReference type="InterPro" id="IPR050256">
    <property type="entry name" value="Glycosyltransferase_2"/>
</dbReference>
<dbReference type="SUPFAM" id="SSF53448">
    <property type="entry name" value="Nucleotide-diphospho-sugar transferases"/>
    <property type="match status" value="1"/>
</dbReference>
<evidence type="ECO:0000313" key="3">
    <source>
        <dbReference type="EMBL" id="KYG69903.1"/>
    </source>
</evidence>
<proteinExistence type="predicted"/>
<dbReference type="CDD" id="cd04179">
    <property type="entry name" value="DPM_DPG-synthase_like"/>
    <property type="match status" value="1"/>
</dbReference>
<protein>
    <recommendedName>
        <fullName evidence="2">Glycosyltransferase 2-like domain-containing protein</fullName>
    </recommendedName>
</protein>
<dbReference type="InterPro" id="IPR001173">
    <property type="entry name" value="Glyco_trans_2-like"/>
</dbReference>
<name>A0A150WTX2_BDEBC</name>
<feature type="transmembrane region" description="Helical" evidence="1">
    <location>
        <begin position="237"/>
        <end position="257"/>
    </location>
</feature>
<evidence type="ECO:0000313" key="4">
    <source>
        <dbReference type="Proteomes" id="UP000075391"/>
    </source>
</evidence>